<gene>
    <name evidence="1" type="ORF">WYH_03040</name>
</gene>
<dbReference type="OrthoDB" id="5489750at2"/>
<organism evidence="1 2">
    <name type="scientific">Croceibacterium atlanticum</name>
    <dbReference type="NCBI Taxonomy" id="1267766"/>
    <lineage>
        <taxon>Bacteria</taxon>
        <taxon>Pseudomonadati</taxon>
        <taxon>Pseudomonadota</taxon>
        <taxon>Alphaproteobacteria</taxon>
        <taxon>Sphingomonadales</taxon>
        <taxon>Erythrobacteraceae</taxon>
        <taxon>Croceibacterium</taxon>
    </lineage>
</organism>
<keyword evidence="2" id="KW-1185">Reference proteome</keyword>
<dbReference type="STRING" id="1267766.WYH_03040"/>
<dbReference type="PROSITE" id="PS51257">
    <property type="entry name" value="PROKAR_LIPOPROTEIN"/>
    <property type="match status" value="1"/>
</dbReference>
<sequence length="147" mass="15709">MKNRLFISVLALSLAACNSGGDAANGAPGDQSDTQPFSGIGEDEVVYFTGTEPFWNGEVSDGRLTYSTPEDMEGTVIRVDRFAGRNGVSFTGRLADQDFVLAVTPGECSDGMSDRTYPYVATLMVRGEDRAGCAYTDQQPFEGPGEI</sequence>
<proteinExistence type="predicted"/>
<dbReference type="PATRIC" id="fig|1267766.3.peg.3077"/>
<evidence type="ECO:0000313" key="2">
    <source>
        <dbReference type="Proteomes" id="UP000034392"/>
    </source>
</evidence>
<dbReference type="KEGG" id="aay:WYH_03040"/>
<accession>A0A0F7KZ07</accession>
<evidence type="ECO:0000313" key="1">
    <source>
        <dbReference type="EMBL" id="AKH44060.1"/>
    </source>
</evidence>
<dbReference type="Proteomes" id="UP000034392">
    <property type="component" value="Chromosome"/>
</dbReference>
<reference evidence="1" key="1">
    <citation type="submission" date="2015-05" db="EMBL/GenBank/DDBJ databases">
        <title>The complete genome of Altererythrobacter atlanticus strain 26DY36.</title>
        <authorList>
            <person name="Wu Y.-H."/>
            <person name="Cheng H."/>
            <person name="Wu X.-W."/>
        </authorList>
    </citation>
    <scope>NUCLEOTIDE SEQUENCE [LARGE SCALE GENOMIC DNA]</scope>
    <source>
        <strain evidence="1">26DY36</strain>
    </source>
</reference>
<dbReference type="RefSeq" id="WP_046905246.1">
    <property type="nucleotide sequence ID" value="NZ_CP011452.2"/>
</dbReference>
<dbReference type="AlphaFoldDB" id="A0A0F7KZ07"/>
<dbReference type="EMBL" id="CP011452">
    <property type="protein sequence ID" value="AKH44060.1"/>
    <property type="molecule type" value="Genomic_DNA"/>
</dbReference>
<name>A0A0F7KZ07_9SPHN</name>
<protein>
    <submittedName>
        <fullName evidence="1">Uncharacterized protein</fullName>
    </submittedName>
</protein>